<accession>A0A411E986</accession>
<dbReference type="NCBIfam" id="TIGR03915">
    <property type="entry name" value="SAM_7_link_chp"/>
    <property type="match status" value="1"/>
</dbReference>
<dbReference type="OrthoDB" id="5290748at2"/>
<protein>
    <submittedName>
        <fullName evidence="2">DUF4130 domain-containing protein</fullName>
    </submittedName>
</protein>
<feature type="domain" description="DUF4130" evidence="1">
    <location>
        <begin position="89"/>
        <end position="211"/>
    </location>
</feature>
<sequence length="232" mass="27457">MKQESGIYLYDGSFNGFLTLLFEVRYHGLRPMEIHKLNEQQEALFPQPNYIATRLKDAKTFWNSLRGQNYSALKALYFAFLSEEENIEIQLYHFFCAWQKLNTKEKSMAAEISHKEVYQLAASVEKEKRAIEIRLVHSDFPGTSMVKRIKPKYNVLPLISRYFRTRFREEDWLIYDVKRKYGLQHKNGSLAFIHIRPEQLSIKKNEIEAQKSFIPASQLNEKRRNHSMEAVA</sequence>
<dbReference type="InterPro" id="IPR025404">
    <property type="entry name" value="DUF4130"/>
</dbReference>
<organism evidence="2 3">
    <name type="scientific">Muriicola soli</name>
    <dbReference type="NCBI Taxonomy" id="2507538"/>
    <lineage>
        <taxon>Bacteria</taxon>
        <taxon>Pseudomonadati</taxon>
        <taxon>Bacteroidota</taxon>
        <taxon>Flavobacteriia</taxon>
        <taxon>Flavobacteriales</taxon>
        <taxon>Flavobacteriaceae</taxon>
        <taxon>Muriicola</taxon>
    </lineage>
</organism>
<keyword evidence="3" id="KW-1185">Reference proteome</keyword>
<evidence type="ECO:0000313" key="2">
    <source>
        <dbReference type="EMBL" id="QBA64103.1"/>
    </source>
</evidence>
<evidence type="ECO:0000259" key="1">
    <source>
        <dbReference type="Pfam" id="PF13566"/>
    </source>
</evidence>
<gene>
    <name evidence="2" type="ORF">EQY75_05890</name>
</gene>
<dbReference type="InterPro" id="IPR023875">
    <property type="entry name" value="DNA_repair_put"/>
</dbReference>
<dbReference type="Proteomes" id="UP000290889">
    <property type="component" value="Chromosome"/>
</dbReference>
<evidence type="ECO:0000313" key="3">
    <source>
        <dbReference type="Proteomes" id="UP000290889"/>
    </source>
</evidence>
<reference evidence="2 3" key="1">
    <citation type="submission" date="2019-01" db="EMBL/GenBank/DDBJ databases">
        <title>Muriicola soli sp. nov., isolated from soil.</title>
        <authorList>
            <person name="Kang H.J."/>
            <person name="Kim S.B."/>
        </authorList>
    </citation>
    <scope>NUCLEOTIDE SEQUENCE [LARGE SCALE GENOMIC DNA]</scope>
    <source>
        <strain evidence="2 3">MMS17-SY002</strain>
    </source>
</reference>
<dbReference type="AlphaFoldDB" id="A0A411E986"/>
<name>A0A411E986_9FLAO</name>
<dbReference type="KEGG" id="mur:EQY75_05890"/>
<dbReference type="Pfam" id="PF13566">
    <property type="entry name" value="DUF4130"/>
    <property type="match status" value="1"/>
</dbReference>
<proteinExistence type="predicted"/>
<dbReference type="EMBL" id="CP035544">
    <property type="protein sequence ID" value="QBA64103.1"/>
    <property type="molecule type" value="Genomic_DNA"/>
</dbReference>
<dbReference type="RefSeq" id="WP_129603708.1">
    <property type="nucleotide sequence ID" value="NZ_CP035544.1"/>
</dbReference>